<organism evidence="3">
    <name type="scientific">Rhizobium leguminosarum</name>
    <dbReference type="NCBI Taxonomy" id="384"/>
    <lineage>
        <taxon>Bacteria</taxon>
        <taxon>Pseudomonadati</taxon>
        <taxon>Pseudomonadota</taxon>
        <taxon>Alphaproteobacteria</taxon>
        <taxon>Hyphomicrobiales</taxon>
        <taxon>Rhizobiaceae</taxon>
        <taxon>Rhizobium/Agrobacterium group</taxon>
        <taxon>Rhizobium</taxon>
    </lineage>
</organism>
<reference evidence="3" key="1">
    <citation type="submission" date="2016-04" db="EMBL/GenBank/DDBJ databases">
        <title>Fast-growing isolate from the root nodules of Vavilovia formosa.</title>
        <authorList>
            <person name="Kimeklis A."/>
            <person name="Safronova V."/>
            <person name="Belimov A."/>
            <person name="Andronov E."/>
        </authorList>
    </citation>
    <scope>NUCLEOTIDE SEQUENCE [LARGE SCALE GENOMIC DNA]</scope>
    <source>
        <strain evidence="3">Vaf-46</strain>
    </source>
</reference>
<feature type="region of interest" description="Disordered" evidence="1">
    <location>
        <begin position="17"/>
        <end position="40"/>
    </location>
</feature>
<sequence length="62" mass="6659">MSSERKNLIDAALSLDEGLSPRVFDPPKPNDPSEGTMPADATVVPDVRNLTISRPVKTIAKV</sequence>
<reference evidence="2 4" key="2">
    <citation type="submission" date="2016-11" db="EMBL/GenBank/DDBJ databases">
        <title>Rhizobium leguminosarum bv. viciae strain Vaf12 isolated from Vavilovia formosa root nodules from Russia, Dagestan.</title>
        <authorList>
            <person name="Kimeklis A."/>
        </authorList>
    </citation>
    <scope>NUCLEOTIDE SEQUENCE [LARGE SCALE GENOMIC DNA]</scope>
    <source>
        <strain evidence="2 4">Vaf-108</strain>
        <plasmid evidence="4">Plasmid unnamed6</plasmid>
        <plasmid evidence="2">unnamed6</plasmid>
    </source>
</reference>
<evidence type="ECO:0000313" key="2">
    <source>
        <dbReference type="EMBL" id="API57349.1"/>
    </source>
</evidence>
<evidence type="ECO:0000313" key="3">
    <source>
        <dbReference type="EMBL" id="OAP95734.1"/>
    </source>
</evidence>
<dbReference type="Proteomes" id="UP000183050">
    <property type="component" value="Plasmid unnamed6"/>
</dbReference>
<geneLocation type="plasmid" evidence="2 4">
    <name>unnamed6</name>
</geneLocation>
<protein>
    <submittedName>
        <fullName evidence="3">Uncharacterized protein</fullName>
    </submittedName>
</protein>
<dbReference type="EMBL" id="LWBS01000102">
    <property type="protein sequence ID" value="OAP95734.1"/>
    <property type="molecule type" value="Genomic_DNA"/>
</dbReference>
<proteinExistence type="predicted"/>
<evidence type="ECO:0000256" key="1">
    <source>
        <dbReference type="SAM" id="MobiDB-lite"/>
    </source>
</evidence>
<gene>
    <name evidence="3" type="ORF">A4U53_39075</name>
    <name evidence="2" type="ORF">BMW22_38755</name>
</gene>
<accession>A0A179BXB4</accession>
<keyword evidence="2" id="KW-0614">Plasmid</keyword>
<dbReference type="RefSeq" id="WP_064246438.1">
    <property type="nucleotide sequence ID" value="NZ_CP018234.1"/>
</dbReference>
<dbReference type="EMBL" id="CP018234">
    <property type="protein sequence ID" value="API57349.1"/>
    <property type="molecule type" value="Genomic_DNA"/>
</dbReference>
<evidence type="ECO:0000313" key="4">
    <source>
        <dbReference type="Proteomes" id="UP000183050"/>
    </source>
</evidence>
<dbReference type="AlphaFoldDB" id="A0A179BXB4"/>
<name>A0A179BXB4_RHILE</name>